<dbReference type="PANTHER" id="PTHR19441">
    <property type="entry name" value="WHEY ACDIC PROTEIN WAP"/>
    <property type="match status" value="1"/>
</dbReference>
<gene>
    <name evidence="6" type="primary">WFDC3</name>
</gene>
<feature type="compositionally biased region" description="Basic and acidic residues" evidence="2">
    <location>
        <begin position="226"/>
        <end position="236"/>
    </location>
</feature>
<dbReference type="InterPro" id="IPR008197">
    <property type="entry name" value="WAP_dom"/>
</dbReference>
<organism evidence="5 6">
    <name type="scientific">Erinaceus europaeus</name>
    <name type="common">Western European hedgehog</name>
    <dbReference type="NCBI Taxonomy" id="9365"/>
    <lineage>
        <taxon>Eukaryota</taxon>
        <taxon>Metazoa</taxon>
        <taxon>Chordata</taxon>
        <taxon>Craniata</taxon>
        <taxon>Vertebrata</taxon>
        <taxon>Euteleostomi</taxon>
        <taxon>Mammalia</taxon>
        <taxon>Eutheria</taxon>
        <taxon>Laurasiatheria</taxon>
        <taxon>Eulipotyphla</taxon>
        <taxon>Erinaceidae</taxon>
        <taxon>Erinaceinae</taxon>
        <taxon>Erinaceus</taxon>
    </lineage>
</organism>
<dbReference type="GeneID" id="103122467"/>
<dbReference type="PROSITE" id="PS51390">
    <property type="entry name" value="WAP"/>
    <property type="match status" value="4"/>
</dbReference>
<feature type="domain" description="WAP" evidence="4">
    <location>
        <begin position="70"/>
        <end position="115"/>
    </location>
</feature>
<feature type="domain" description="WAP" evidence="4">
    <location>
        <begin position="163"/>
        <end position="207"/>
    </location>
</feature>
<feature type="region of interest" description="Disordered" evidence="2">
    <location>
        <begin position="219"/>
        <end position="239"/>
    </location>
</feature>
<dbReference type="InterPro" id="IPR050514">
    <property type="entry name" value="WAP_four-disulfide_core"/>
</dbReference>
<feature type="chain" id="PRO_5045625609" evidence="3">
    <location>
        <begin position="24"/>
        <end position="271"/>
    </location>
</feature>
<evidence type="ECO:0000313" key="6">
    <source>
        <dbReference type="RefSeq" id="XP_060046815.1"/>
    </source>
</evidence>
<dbReference type="SMART" id="SM00217">
    <property type="entry name" value="WAP"/>
    <property type="match status" value="4"/>
</dbReference>
<reference evidence="6" key="2">
    <citation type="submission" date="2025-08" db="UniProtKB">
        <authorList>
            <consortium name="RefSeq"/>
        </authorList>
    </citation>
    <scope>IDENTIFICATION</scope>
</reference>
<sequence>MLSCLFFLRALLVLGFLTIWVTAREYVKEGECPVDKNPCKDLCLGDESCPAGQKCCNTGCGQVCRGGIIPGGKKGICPRIVRNQSCFKRCLTDEMCPGVKKCCPFGCSKSCVNPISKQKPEFGGECPEDPLPCEELCDGDESCPQGHKCCSTGCGHACRGDIKEGRAGDCPNILVGLCIVSCITDESCRSGEKCCKSGCGRFCAPSVLPSKLVINRNWTTRPNSESGKKATCERRPSTSHCTNHCSPFQKCTKENTMCCSTFCGNVCMDIL</sequence>
<keyword evidence="5" id="KW-1185">Reference proteome</keyword>
<dbReference type="RefSeq" id="XP_060046815.1">
    <property type="nucleotide sequence ID" value="XM_060190832.1"/>
</dbReference>
<proteinExistence type="predicted"/>
<dbReference type="Proteomes" id="UP001652624">
    <property type="component" value="Chromosome 1"/>
</dbReference>
<evidence type="ECO:0000256" key="2">
    <source>
        <dbReference type="SAM" id="MobiDB-lite"/>
    </source>
</evidence>
<dbReference type="Pfam" id="PF00095">
    <property type="entry name" value="WAP"/>
    <property type="match status" value="4"/>
</dbReference>
<feature type="signal peptide" evidence="3">
    <location>
        <begin position="1"/>
        <end position="23"/>
    </location>
</feature>
<evidence type="ECO:0000256" key="1">
    <source>
        <dbReference type="ARBA" id="ARBA00022690"/>
    </source>
</evidence>
<dbReference type="InterPro" id="IPR036645">
    <property type="entry name" value="Elafin-like_sf"/>
</dbReference>
<evidence type="ECO:0000256" key="3">
    <source>
        <dbReference type="SAM" id="SignalP"/>
    </source>
</evidence>
<dbReference type="PRINTS" id="PR00003">
    <property type="entry name" value="4DISULPHCORE"/>
</dbReference>
<reference evidence="5" key="1">
    <citation type="submission" date="2025-05" db="UniProtKB">
        <authorList>
            <consortium name="RefSeq"/>
        </authorList>
    </citation>
    <scope>NUCLEOTIDE SEQUENCE [LARGE SCALE GENOMIC DNA]</scope>
</reference>
<dbReference type="Gene3D" id="4.10.75.10">
    <property type="entry name" value="Elafin-like"/>
    <property type="match status" value="4"/>
</dbReference>
<keyword evidence="1" id="KW-0646">Protease inhibitor</keyword>
<dbReference type="SUPFAM" id="SSF57256">
    <property type="entry name" value="Elafin-like"/>
    <property type="match status" value="4"/>
</dbReference>
<accession>A0ABM3XDB5</accession>
<dbReference type="PANTHER" id="PTHR19441:SF97">
    <property type="entry name" value="WAP FOUR-DISULFIDE CORE DOMAIN PROTEIN 3"/>
    <property type="match status" value="1"/>
</dbReference>
<feature type="domain" description="WAP" evidence="4">
    <location>
        <begin position="119"/>
        <end position="162"/>
    </location>
</feature>
<evidence type="ECO:0000313" key="5">
    <source>
        <dbReference type="Proteomes" id="UP001652624"/>
    </source>
</evidence>
<keyword evidence="3" id="KW-0732">Signal</keyword>
<evidence type="ECO:0000259" key="4">
    <source>
        <dbReference type="PROSITE" id="PS51390"/>
    </source>
</evidence>
<protein>
    <submittedName>
        <fullName evidence="6">WAP four-disulfide core domain protein 3 isoform X1</fullName>
    </submittedName>
</protein>
<feature type="domain" description="WAP" evidence="4">
    <location>
        <begin position="25"/>
        <end position="68"/>
    </location>
</feature>
<name>A0ABM3XDB5_ERIEU</name>